<keyword evidence="2" id="KW-1133">Transmembrane helix</keyword>
<dbReference type="PANTHER" id="PTHR34379:SF19">
    <property type="entry name" value="OS10G0485900 PROTEIN"/>
    <property type="match status" value="1"/>
</dbReference>
<reference evidence="3" key="1">
    <citation type="journal article" date="2019" name="BMC Genomics">
        <title>A new reference genome for Sorghum bicolor reveals high levels of sequence similarity between sweet and grain genotypes: implications for the genetics of sugar metabolism.</title>
        <authorList>
            <person name="Cooper E.A."/>
            <person name="Brenton Z.W."/>
            <person name="Flinn B.S."/>
            <person name="Jenkins J."/>
            <person name="Shu S."/>
            <person name="Flowers D."/>
            <person name="Luo F."/>
            <person name="Wang Y."/>
            <person name="Xia P."/>
            <person name="Barry K."/>
            <person name="Daum C."/>
            <person name="Lipzen A."/>
            <person name="Yoshinaga Y."/>
            <person name="Schmutz J."/>
            <person name="Saski C."/>
            <person name="Vermerris W."/>
            <person name="Kresovich S."/>
        </authorList>
    </citation>
    <scope>NUCLEOTIDE SEQUENCE</scope>
</reference>
<dbReference type="PANTHER" id="PTHR34379">
    <property type="entry name" value="OS07G0553800 PROTEIN"/>
    <property type="match status" value="1"/>
</dbReference>
<dbReference type="InterPro" id="IPR040411">
    <property type="entry name" value="At5g23160-like"/>
</dbReference>
<reference evidence="3" key="2">
    <citation type="submission" date="2020-10" db="EMBL/GenBank/DDBJ databases">
        <authorList>
            <person name="Cooper E.A."/>
            <person name="Brenton Z.W."/>
            <person name="Flinn B.S."/>
            <person name="Jenkins J."/>
            <person name="Shu S."/>
            <person name="Flowers D."/>
            <person name="Luo F."/>
            <person name="Wang Y."/>
            <person name="Xia P."/>
            <person name="Barry K."/>
            <person name="Daum C."/>
            <person name="Lipzen A."/>
            <person name="Yoshinaga Y."/>
            <person name="Schmutz J."/>
            <person name="Saski C."/>
            <person name="Vermerris W."/>
            <person name="Kresovich S."/>
        </authorList>
    </citation>
    <scope>NUCLEOTIDE SEQUENCE</scope>
</reference>
<evidence type="ECO:0000256" key="2">
    <source>
        <dbReference type="SAM" id="Phobius"/>
    </source>
</evidence>
<sequence>MATATAHGGEVASGGRRRGRRNLSWVTLLCFGSQEALPEGTTTTPWETSRRRRRKKRTVRPVDGDLVGTAADSAVMRRGTGEEESWKRKGQGLRLPGCCFLAPARENTAMDSSGGGRSKQRHPERTEQQQPPPPRRRRRSQSDKNSPSEASRIQATGDSNSNGGSSRGAEQPRPGAPPAETTRTATNTKPSKTGAGGGVGAFGPVVGLSVVIAVSMAGLLGGRLWAVACVCAWLVALSRLRQQTAAGDGAEEAAVDDVEDSTDHKKRVVLRGLLERDRRKAVTAA</sequence>
<dbReference type="EMBL" id="CM027680">
    <property type="protein sequence ID" value="KAG0549121.1"/>
    <property type="molecule type" value="Genomic_DNA"/>
</dbReference>
<evidence type="ECO:0000313" key="4">
    <source>
        <dbReference type="Proteomes" id="UP000807115"/>
    </source>
</evidence>
<feature type="compositionally biased region" description="Polar residues" evidence="1">
    <location>
        <begin position="143"/>
        <end position="156"/>
    </location>
</feature>
<organism evidence="3 4">
    <name type="scientific">Sorghum bicolor</name>
    <name type="common">Sorghum</name>
    <name type="synonym">Sorghum vulgare</name>
    <dbReference type="NCBI Taxonomy" id="4558"/>
    <lineage>
        <taxon>Eukaryota</taxon>
        <taxon>Viridiplantae</taxon>
        <taxon>Streptophyta</taxon>
        <taxon>Embryophyta</taxon>
        <taxon>Tracheophyta</taxon>
        <taxon>Spermatophyta</taxon>
        <taxon>Magnoliopsida</taxon>
        <taxon>Liliopsida</taxon>
        <taxon>Poales</taxon>
        <taxon>Poaceae</taxon>
        <taxon>PACMAD clade</taxon>
        <taxon>Panicoideae</taxon>
        <taxon>Andropogonodae</taxon>
        <taxon>Andropogoneae</taxon>
        <taxon>Sorghinae</taxon>
        <taxon>Sorghum</taxon>
    </lineage>
</organism>
<dbReference type="Proteomes" id="UP000807115">
    <property type="component" value="Chromosome 1"/>
</dbReference>
<dbReference type="AlphaFoldDB" id="A0A921S087"/>
<dbReference type="KEGG" id="sbi:8067392"/>
<proteinExistence type="predicted"/>
<evidence type="ECO:0000256" key="1">
    <source>
        <dbReference type="SAM" id="MobiDB-lite"/>
    </source>
</evidence>
<dbReference type="OrthoDB" id="696494at2759"/>
<dbReference type="Gramene" id="EER91460">
    <property type="protein sequence ID" value="EER91460"/>
    <property type="gene ID" value="SORBI_3001G213500"/>
</dbReference>
<feature type="compositionally biased region" description="Basic residues" evidence="1">
    <location>
        <begin position="50"/>
        <end position="59"/>
    </location>
</feature>
<feature type="region of interest" description="Disordered" evidence="1">
    <location>
        <begin position="37"/>
        <end position="71"/>
    </location>
</feature>
<comment type="caution">
    <text evidence="3">The sequence shown here is derived from an EMBL/GenBank/DDBJ whole genome shotgun (WGS) entry which is preliminary data.</text>
</comment>
<keyword evidence="2" id="KW-0812">Transmembrane</keyword>
<feature type="transmembrane region" description="Helical" evidence="2">
    <location>
        <begin position="210"/>
        <end position="235"/>
    </location>
</feature>
<feature type="region of interest" description="Disordered" evidence="1">
    <location>
        <begin position="107"/>
        <end position="199"/>
    </location>
</feature>
<gene>
    <name evidence="3" type="ORF">BDA96_01G228000</name>
</gene>
<dbReference type="OMA" id="PAMGVCV"/>
<keyword evidence="2" id="KW-0472">Membrane</keyword>
<name>A0A921S087_SORBI</name>
<evidence type="ECO:0000313" key="3">
    <source>
        <dbReference type="EMBL" id="KAG0549121.1"/>
    </source>
</evidence>
<feature type="compositionally biased region" description="Polar residues" evidence="1">
    <location>
        <begin position="181"/>
        <end position="191"/>
    </location>
</feature>
<protein>
    <submittedName>
        <fullName evidence="3">Uncharacterized protein</fullName>
    </submittedName>
</protein>
<accession>A0A921S087</accession>
<feature type="compositionally biased region" description="Low complexity" evidence="1">
    <location>
        <begin position="157"/>
        <end position="168"/>
    </location>
</feature>